<accession>A0A934PXJ5</accession>
<sequence>MITLVVVGGLAAGVAYGMFAVGTMEQLEKSKMYFAAAVLAFLAFIFMLAMIFYALGPLPTDGTTEPAGRAIFDACVKVIPPLATLIIGFYFGASQIGAAPSQAAAAVQSSAPTGR</sequence>
<evidence type="ECO:0000313" key="3">
    <source>
        <dbReference type="Proteomes" id="UP000617041"/>
    </source>
</evidence>
<protein>
    <submittedName>
        <fullName evidence="2">Uncharacterized protein</fullName>
    </submittedName>
</protein>
<dbReference type="EMBL" id="JAEDAO010000001">
    <property type="protein sequence ID" value="MBK0392329.1"/>
    <property type="molecule type" value="Genomic_DNA"/>
</dbReference>
<proteinExistence type="predicted"/>
<dbReference type="AlphaFoldDB" id="A0A934PXJ5"/>
<feature type="transmembrane region" description="Helical" evidence="1">
    <location>
        <begin position="33"/>
        <end position="55"/>
    </location>
</feature>
<name>A0A934PXJ5_9BURK</name>
<keyword evidence="1" id="KW-1133">Transmembrane helix</keyword>
<keyword evidence="1" id="KW-0812">Transmembrane</keyword>
<dbReference type="RefSeq" id="WP_200787269.1">
    <property type="nucleotide sequence ID" value="NZ_JAEDAO010000001.1"/>
</dbReference>
<evidence type="ECO:0000313" key="2">
    <source>
        <dbReference type="EMBL" id="MBK0392329.1"/>
    </source>
</evidence>
<keyword evidence="1" id="KW-0472">Membrane</keyword>
<reference evidence="2" key="1">
    <citation type="submission" date="2020-12" db="EMBL/GenBank/DDBJ databases">
        <title>Ramlibacter sp. nov., isolated from a freshwater alga, Cryptomonas.</title>
        <authorList>
            <person name="Kim H.M."/>
            <person name="Jeon C.O."/>
        </authorList>
    </citation>
    <scope>NUCLEOTIDE SEQUENCE</scope>
    <source>
        <strain evidence="2">CrO1</strain>
    </source>
</reference>
<gene>
    <name evidence="2" type="ORF">I8E28_06985</name>
</gene>
<organism evidence="2 3">
    <name type="scientific">Ramlibacter algicola</name>
    <dbReference type="NCBI Taxonomy" id="2795217"/>
    <lineage>
        <taxon>Bacteria</taxon>
        <taxon>Pseudomonadati</taxon>
        <taxon>Pseudomonadota</taxon>
        <taxon>Betaproteobacteria</taxon>
        <taxon>Burkholderiales</taxon>
        <taxon>Comamonadaceae</taxon>
        <taxon>Ramlibacter</taxon>
    </lineage>
</organism>
<evidence type="ECO:0000256" key="1">
    <source>
        <dbReference type="SAM" id="Phobius"/>
    </source>
</evidence>
<keyword evidence="3" id="KW-1185">Reference proteome</keyword>
<dbReference type="Proteomes" id="UP000617041">
    <property type="component" value="Unassembled WGS sequence"/>
</dbReference>
<comment type="caution">
    <text evidence="2">The sequence shown here is derived from an EMBL/GenBank/DDBJ whole genome shotgun (WGS) entry which is preliminary data.</text>
</comment>